<dbReference type="GO" id="GO:0034361">
    <property type="term" value="C:very-low-density lipoprotein particle"/>
    <property type="evidence" value="ECO:0007669"/>
    <property type="project" value="TreeGrafter"/>
</dbReference>
<feature type="non-terminal residue" evidence="1">
    <location>
        <position position="1"/>
    </location>
</feature>
<accession>A0A1A7YVQ2</accession>
<sequence length="77" mass="8159">KKLLFTETVKATHTAFSVNHEGSLTLSASSAEASAKTAAKATTKIYTADLINTVALSLKSGIYAVMDTTYNHNLDIP</sequence>
<dbReference type="GO" id="GO:0042632">
    <property type="term" value="P:cholesterol homeostasis"/>
    <property type="evidence" value="ECO:0007669"/>
    <property type="project" value="TreeGrafter"/>
</dbReference>
<dbReference type="GO" id="GO:0030301">
    <property type="term" value="P:cholesterol transport"/>
    <property type="evidence" value="ECO:0007669"/>
    <property type="project" value="TreeGrafter"/>
</dbReference>
<dbReference type="GO" id="GO:0050750">
    <property type="term" value="F:low-density lipoprotein particle receptor binding"/>
    <property type="evidence" value="ECO:0007669"/>
    <property type="project" value="TreeGrafter"/>
</dbReference>
<organism evidence="1">
    <name type="scientific">Iconisemion striatum</name>
    <dbReference type="NCBI Taxonomy" id="60296"/>
    <lineage>
        <taxon>Eukaryota</taxon>
        <taxon>Metazoa</taxon>
        <taxon>Chordata</taxon>
        <taxon>Craniata</taxon>
        <taxon>Vertebrata</taxon>
        <taxon>Euteleostomi</taxon>
        <taxon>Actinopterygii</taxon>
        <taxon>Neopterygii</taxon>
        <taxon>Teleostei</taxon>
        <taxon>Neoteleostei</taxon>
        <taxon>Acanthomorphata</taxon>
        <taxon>Ovalentaria</taxon>
        <taxon>Atherinomorphae</taxon>
        <taxon>Cyprinodontiformes</taxon>
        <taxon>Nothobranchiidae</taxon>
        <taxon>Iconisemion</taxon>
    </lineage>
</organism>
<dbReference type="GO" id="GO:0034359">
    <property type="term" value="C:mature chylomicron"/>
    <property type="evidence" value="ECO:0007669"/>
    <property type="project" value="TreeGrafter"/>
</dbReference>
<dbReference type="GO" id="GO:0006642">
    <property type="term" value="P:triglyceride mobilization"/>
    <property type="evidence" value="ECO:0007669"/>
    <property type="project" value="TreeGrafter"/>
</dbReference>
<proteinExistence type="predicted"/>
<dbReference type="AlphaFoldDB" id="A0A1A7YVQ2"/>
<dbReference type="EMBL" id="HADX01012032">
    <property type="protein sequence ID" value="SBP34264.1"/>
    <property type="molecule type" value="Transcribed_RNA"/>
</dbReference>
<feature type="non-terminal residue" evidence="1">
    <location>
        <position position="77"/>
    </location>
</feature>
<dbReference type="GO" id="GO:0034362">
    <property type="term" value="C:low-density lipoprotein particle"/>
    <property type="evidence" value="ECO:0007669"/>
    <property type="project" value="TreeGrafter"/>
</dbReference>
<reference evidence="1" key="2">
    <citation type="submission" date="2016-06" db="EMBL/GenBank/DDBJ databases">
        <title>The genome of a short-lived fish provides insights into sex chromosome evolution and the genetic control of aging.</title>
        <authorList>
            <person name="Reichwald K."/>
            <person name="Felder M."/>
            <person name="Petzold A."/>
            <person name="Koch P."/>
            <person name="Groth M."/>
            <person name="Platzer M."/>
        </authorList>
    </citation>
    <scope>NUCLEOTIDE SEQUENCE</scope>
    <source>
        <tissue evidence="1">Brain</tissue>
    </source>
</reference>
<protein>
    <submittedName>
        <fullName evidence="1">Apolipoprotein B (Including Ag(X) antigen)</fullName>
    </submittedName>
</protein>
<dbReference type="PANTHER" id="PTHR13769">
    <property type="entry name" value="APOLIPOPROTEIN B"/>
    <property type="match status" value="1"/>
</dbReference>
<gene>
    <name evidence="1" type="primary">APOB</name>
</gene>
<dbReference type="GO" id="GO:0042953">
    <property type="term" value="P:lipoprotein transport"/>
    <property type="evidence" value="ECO:0007669"/>
    <property type="project" value="TreeGrafter"/>
</dbReference>
<dbReference type="GO" id="GO:0120020">
    <property type="term" value="F:cholesterol transfer activity"/>
    <property type="evidence" value="ECO:0007669"/>
    <property type="project" value="TreeGrafter"/>
</dbReference>
<evidence type="ECO:0000313" key="1">
    <source>
        <dbReference type="EMBL" id="SBP34264.1"/>
    </source>
</evidence>
<keyword evidence="1" id="KW-0449">Lipoprotein</keyword>
<reference evidence="1" key="1">
    <citation type="submission" date="2016-05" db="EMBL/GenBank/DDBJ databases">
        <authorList>
            <person name="Lavstsen T."/>
            <person name="Jespersen J.S."/>
        </authorList>
    </citation>
    <scope>NUCLEOTIDE SEQUENCE</scope>
    <source>
        <tissue evidence="1">Brain</tissue>
    </source>
</reference>
<dbReference type="InterPro" id="IPR052418">
    <property type="entry name" value="Apolipoprotein_B"/>
</dbReference>
<dbReference type="PANTHER" id="PTHR13769:SF6">
    <property type="entry name" value="APOLIPOPROTEIN B-100"/>
    <property type="match status" value="1"/>
</dbReference>
<name>A0A1A7YVQ2_9TELE</name>